<evidence type="ECO:0000256" key="3">
    <source>
        <dbReference type="ARBA" id="ARBA00022630"/>
    </source>
</evidence>
<evidence type="ECO:0000256" key="6">
    <source>
        <dbReference type="ARBA" id="ARBA00023002"/>
    </source>
</evidence>
<comment type="catalytic activity">
    <reaction evidence="14">
        <text>(2S)-2-methylbutanoyl-CoA + oxidized [electron-transfer flavoprotein] + H(+) = (2E)-2-methylbut-2-enoyl-CoA + reduced [electron-transfer flavoprotein]</text>
        <dbReference type="Rhea" id="RHEA:48256"/>
        <dbReference type="Rhea" id="RHEA-COMP:10685"/>
        <dbReference type="Rhea" id="RHEA-COMP:10686"/>
        <dbReference type="ChEBI" id="CHEBI:15378"/>
        <dbReference type="ChEBI" id="CHEBI:57337"/>
        <dbReference type="ChEBI" id="CHEBI:57692"/>
        <dbReference type="ChEBI" id="CHEBI:58307"/>
        <dbReference type="ChEBI" id="CHEBI:88166"/>
    </reaction>
    <physiologicalReaction direction="left-to-right" evidence="14">
        <dbReference type="Rhea" id="RHEA:48257"/>
    </physiologicalReaction>
</comment>
<dbReference type="PANTHER" id="PTHR43884:SF1">
    <property type="entry name" value="SHORT_BRANCHED CHAIN SPECIFIC ACYL-COA DEHYDROGENASE, MITOCHONDRIAL"/>
    <property type="match status" value="1"/>
</dbReference>
<evidence type="ECO:0000256" key="12">
    <source>
        <dbReference type="ARBA" id="ARBA00048592"/>
    </source>
</evidence>
<evidence type="ECO:0000256" key="8">
    <source>
        <dbReference type="ARBA" id="ARBA00039850"/>
    </source>
</evidence>
<name>A0A7R9BPG0_9CRUS</name>
<dbReference type="InterPro" id="IPR037069">
    <property type="entry name" value="AcylCoA_DH/ox_N_sf"/>
</dbReference>
<proteinExistence type="predicted"/>
<comment type="cofactor">
    <cofactor evidence="1">
        <name>FAD</name>
        <dbReference type="ChEBI" id="CHEBI:57692"/>
    </cofactor>
</comment>
<dbReference type="EMBL" id="CAJPEX010000954">
    <property type="protein sequence ID" value="CAG0917756.1"/>
    <property type="molecule type" value="Genomic_DNA"/>
</dbReference>
<dbReference type="GO" id="GO:0050660">
    <property type="term" value="F:flavin adenine dinucleotide binding"/>
    <property type="evidence" value="ECO:0007669"/>
    <property type="project" value="InterPro"/>
</dbReference>
<evidence type="ECO:0000256" key="4">
    <source>
        <dbReference type="ARBA" id="ARBA00022827"/>
    </source>
</evidence>
<dbReference type="InterPro" id="IPR013786">
    <property type="entry name" value="AcylCoA_DH/ox_N"/>
</dbReference>
<keyword evidence="5" id="KW-0276">Fatty acid metabolism</keyword>
<feature type="region of interest" description="Disordered" evidence="16">
    <location>
        <begin position="151"/>
        <end position="173"/>
    </location>
</feature>
<comment type="catalytic activity">
    <reaction evidence="11">
        <text>valproyl-CoA + oxidized [electron-transfer flavoprotein] + H(+) = (2E)-2-propylpent-2-enoyl-CoA + reduced [electron-transfer flavoprotein]</text>
        <dbReference type="Rhea" id="RHEA:65344"/>
        <dbReference type="Rhea" id="RHEA-COMP:10685"/>
        <dbReference type="Rhea" id="RHEA-COMP:10686"/>
        <dbReference type="ChEBI" id="CHEBI:15378"/>
        <dbReference type="ChEBI" id="CHEBI:57692"/>
        <dbReference type="ChEBI" id="CHEBI:58307"/>
        <dbReference type="ChEBI" id="CHEBI:156457"/>
        <dbReference type="ChEBI" id="CHEBI:156458"/>
    </reaction>
    <physiologicalReaction direction="left-to-right" evidence="11">
        <dbReference type="Rhea" id="RHEA:65345"/>
    </physiologicalReaction>
</comment>
<keyword evidence="19" id="KW-1185">Reference proteome</keyword>
<dbReference type="PANTHER" id="PTHR43884">
    <property type="entry name" value="ACYL-COA DEHYDROGENASE"/>
    <property type="match status" value="1"/>
</dbReference>
<evidence type="ECO:0000256" key="11">
    <source>
        <dbReference type="ARBA" id="ARBA00048307"/>
    </source>
</evidence>
<organism evidence="18">
    <name type="scientific">Notodromas monacha</name>
    <dbReference type="NCBI Taxonomy" id="399045"/>
    <lineage>
        <taxon>Eukaryota</taxon>
        <taxon>Metazoa</taxon>
        <taxon>Ecdysozoa</taxon>
        <taxon>Arthropoda</taxon>
        <taxon>Crustacea</taxon>
        <taxon>Oligostraca</taxon>
        <taxon>Ostracoda</taxon>
        <taxon>Podocopa</taxon>
        <taxon>Podocopida</taxon>
        <taxon>Cypridocopina</taxon>
        <taxon>Cypridoidea</taxon>
        <taxon>Cyprididae</taxon>
        <taxon>Notodromas</taxon>
    </lineage>
</organism>
<dbReference type="FunFam" id="1.10.540.10:FF:000012">
    <property type="entry name" value="Acyl-CoA dehydrogenase short/branched chain"/>
    <property type="match status" value="1"/>
</dbReference>
<reference evidence="18" key="1">
    <citation type="submission" date="2020-11" db="EMBL/GenBank/DDBJ databases">
        <authorList>
            <person name="Tran Van P."/>
        </authorList>
    </citation>
    <scope>NUCLEOTIDE SEQUENCE</scope>
</reference>
<keyword evidence="3" id="KW-0285">Flavoprotein</keyword>
<protein>
    <recommendedName>
        <fullName evidence="8">Short/branched chain specific acyl-CoA dehydrogenase, mitochondrial</fullName>
    </recommendedName>
    <alternativeName>
        <fullName evidence="10">2-methyl branched chain acyl-CoA dehydrogenase</fullName>
    </alternativeName>
    <alternativeName>
        <fullName evidence="9">2-methylbutyryl-coenzyme A dehydrogenase</fullName>
    </alternativeName>
</protein>
<evidence type="ECO:0000256" key="10">
    <source>
        <dbReference type="ARBA" id="ARBA00042821"/>
    </source>
</evidence>
<dbReference type="GO" id="GO:0005739">
    <property type="term" value="C:mitochondrion"/>
    <property type="evidence" value="ECO:0007669"/>
    <property type="project" value="TreeGrafter"/>
</dbReference>
<accession>A0A7R9BPG0</accession>
<dbReference type="Proteomes" id="UP000678499">
    <property type="component" value="Unassembled WGS sequence"/>
</dbReference>
<feature type="domain" description="Acyl-CoA dehydrogenase/oxidase N-terminal" evidence="17">
    <location>
        <begin position="36"/>
        <end position="145"/>
    </location>
</feature>
<evidence type="ECO:0000313" key="19">
    <source>
        <dbReference type="Proteomes" id="UP000678499"/>
    </source>
</evidence>
<evidence type="ECO:0000256" key="14">
    <source>
        <dbReference type="ARBA" id="ARBA00049552"/>
    </source>
</evidence>
<gene>
    <name evidence="18" type="ORF">NMOB1V02_LOCUS5334</name>
</gene>
<dbReference type="GO" id="GO:0006631">
    <property type="term" value="P:fatty acid metabolic process"/>
    <property type="evidence" value="ECO:0007669"/>
    <property type="project" value="UniProtKB-KW"/>
</dbReference>
<keyword evidence="6" id="KW-0560">Oxidoreductase</keyword>
<evidence type="ECO:0000256" key="13">
    <source>
        <dbReference type="ARBA" id="ARBA00049096"/>
    </source>
</evidence>
<dbReference type="Gene3D" id="1.10.540.10">
    <property type="entry name" value="Acyl-CoA dehydrogenase/oxidase, N-terminal domain"/>
    <property type="match status" value="1"/>
</dbReference>
<evidence type="ECO:0000313" key="18">
    <source>
        <dbReference type="EMBL" id="CAD7277604.1"/>
    </source>
</evidence>
<dbReference type="Pfam" id="PF02771">
    <property type="entry name" value="Acyl-CoA_dh_N"/>
    <property type="match status" value="1"/>
</dbReference>
<comment type="catalytic activity">
    <reaction evidence="13">
        <text>butanoyl-CoA + oxidized [electron-transfer flavoprotein] + H(+) = (2E)-butenoyl-CoA + reduced [electron-transfer flavoprotein]</text>
        <dbReference type="Rhea" id="RHEA:24004"/>
        <dbReference type="Rhea" id="RHEA-COMP:10685"/>
        <dbReference type="Rhea" id="RHEA-COMP:10686"/>
        <dbReference type="ChEBI" id="CHEBI:15378"/>
        <dbReference type="ChEBI" id="CHEBI:57332"/>
        <dbReference type="ChEBI" id="CHEBI:57371"/>
        <dbReference type="ChEBI" id="CHEBI:57692"/>
        <dbReference type="ChEBI" id="CHEBI:58307"/>
    </reaction>
    <physiologicalReaction direction="left-to-right" evidence="13">
        <dbReference type="Rhea" id="RHEA:24005"/>
    </physiologicalReaction>
</comment>
<dbReference type="EMBL" id="OA882991">
    <property type="protein sequence ID" value="CAD7277604.1"/>
    <property type="molecule type" value="Genomic_DNA"/>
</dbReference>
<evidence type="ECO:0000256" key="16">
    <source>
        <dbReference type="SAM" id="MobiDB-lite"/>
    </source>
</evidence>
<evidence type="ECO:0000259" key="17">
    <source>
        <dbReference type="Pfam" id="PF02771"/>
    </source>
</evidence>
<evidence type="ECO:0000256" key="9">
    <source>
        <dbReference type="ARBA" id="ARBA00041537"/>
    </source>
</evidence>
<dbReference type="PROSITE" id="PS00072">
    <property type="entry name" value="ACYL_COA_DH_1"/>
    <property type="match status" value="1"/>
</dbReference>
<evidence type="ECO:0000256" key="1">
    <source>
        <dbReference type="ARBA" id="ARBA00001974"/>
    </source>
</evidence>
<dbReference type="InterPro" id="IPR046373">
    <property type="entry name" value="Acyl-CoA_Oxase/DH_mid-dom_sf"/>
</dbReference>
<keyword evidence="7" id="KW-0443">Lipid metabolism</keyword>
<dbReference type="Gene3D" id="2.40.110.10">
    <property type="entry name" value="Butyryl-CoA Dehydrogenase, subunit A, domain 2"/>
    <property type="match status" value="1"/>
</dbReference>
<evidence type="ECO:0000256" key="2">
    <source>
        <dbReference type="ARBA" id="ARBA00005189"/>
    </source>
</evidence>
<comment type="pathway">
    <text evidence="2">Lipid metabolism.</text>
</comment>
<evidence type="ECO:0000256" key="15">
    <source>
        <dbReference type="ARBA" id="ARBA00051903"/>
    </source>
</evidence>
<evidence type="ECO:0000256" key="7">
    <source>
        <dbReference type="ARBA" id="ARBA00023098"/>
    </source>
</evidence>
<dbReference type="InterPro" id="IPR009100">
    <property type="entry name" value="AcylCoA_DH/oxidase_NM_dom_sf"/>
</dbReference>
<dbReference type="AlphaFoldDB" id="A0A7R9BPG0"/>
<comment type="catalytic activity">
    <reaction evidence="12">
        <text>(2R)-2-methylbutanoyl-CoA + oxidized [electron-transfer flavoprotein] + H(+) = ethylacryloyl-CoA + reduced [electron-transfer flavoprotein]</text>
        <dbReference type="Rhea" id="RHEA:65296"/>
        <dbReference type="Rhea" id="RHEA-COMP:10685"/>
        <dbReference type="Rhea" id="RHEA-COMP:10686"/>
        <dbReference type="ChEBI" id="CHEBI:15378"/>
        <dbReference type="ChEBI" id="CHEBI:57692"/>
        <dbReference type="ChEBI" id="CHEBI:58307"/>
        <dbReference type="ChEBI" id="CHEBI:156439"/>
        <dbReference type="ChEBI" id="CHEBI:156440"/>
    </reaction>
    <physiologicalReaction direction="left-to-right" evidence="12">
        <dbReference type="Rhea" id="RHEA:65297"/>
    </physiologicalReaction>
</comment>
<dbReference type="GO" id="GO:0003995">
    <property type="term" value="F:acyl-CoA dehydrogenase activity"/>
    <property type="evidence" value="ECO:0007669"/>
    <property type="project" value="InterPro"/>
</dbReference>
<evidence type="ECO:0000256" key="5">
    <source>
        <dbReference type="ARBA" id="ARBA00022832"/>
    </source>
</evidence>
<comment type="catalytic activity">
    <reaction evidence="15">
        <text>2-methylpropanoyl-CoA + oxidized [electron-transfer flavoprotein] + H(+) = 2-methylpropenoyl-CoA + reduced [electron-transfer flavoprotein]</text>
        <dbReference type="Rhea" id="RHEA:44180"/>
        <dbReference type="Rhea" id="RHEA-COMP:10685"/>
        <dbReference type="Rhea" id="RHEA-COMP:10686"/>
        <dbReference type="ChEBI" id="CHEBI:15378"/>
        <dbReference type="ChEBI" id="CHEBI:57338"/>
        <dbReference type="ChEBI" id="CHEBI:57692"/>
        <dbReference type="ChEBI" id="CHEBI:58307"/>
        <dbReference type="ChEBI" id="CHEBI:62500"/>
    </reaction>
    <physiologicalReaction direction="left-to-right" evidence="15">
        <dbReference type="Rhea" id="RHEA:44181"/>
    </physiologicalReaction>
</comment>
<dbReference type="OrthoDB" id="10262177at2759"/>
<dbReference type="InterPro" id="IPR006089">
    <property type="entry name" value="Acyl-CoA_DH_CS"/>
</dbReference>
<dbReference type="SUPFAM" id="SSF56645">
    <property type="entry name" value="Acyl-CoA dehydrogenase NM domain-like"/>
    <property type="match status" value="1"/>
</dbReference>
<keyword evidence="4" id="KW-0274">FAD</keyword>
<sequence length="173" mass="19075">MAACRAQVLKLARALNRVQSVRCCSTRSPALTALPEEDVMMRDMATKFAREKIQPLVIKMDEDEKFDPGMIKDLFENGFMGLEIPEEFGGAGTSFFQSLLVIEEISRVDPTVGILVDIQNTLINALISSLGTKAQREKYLPRLAQQTAGSFCLSEPESGSDAFAMKTPTQQQP</sequence>